<name>A0A8S1VE77_9CILI</name>
<reference evidence="3" key="1">
    <citation type="submission" date="2021-01" db="EMBL/GenBank/DDBJ databases">
        <authorList>
            <consortium name="Genoscope - CEA"/>
            <person name="William W."/>
        </authorList>
    </citation>
    <scope>NUCLEOTIDE SEQUENCE</scope>
</reference>
<comment type="caution">
    <text evidence="3">The sequence shown here is derived from an EMBL/GenBank/DDBJ whole genome shotgun (WGS) entry which is preliminary data.</text>
</comment>
<keyword evidence="1" id="KW-0175">Coiled coil</keyword>
<proteinExistence type="predicted"/>
<organism evidence="3 4">
    <name type="scientific">Paramecium pentaurelia</name>
    <dbReference type="NCBI Taxonomy" id="43138"/>
    <lineage>
        <taxon>Eukaryota</taxon>
        <taxon>Sar</taxon>
        <taxon>Alveolata</taxon>
        <taxon>Ciliophora</taxon>
        <taxon>Intramacronucleata</taxon>
        <taxon>Oligohymenophorea</taxon>
        <taxon>Peniculida</taxon>
        <taxon>Parameciidae</taxon>
        <taxon>Paramecium</taxon>
    </lineage>
</organism>
<keyword evidence="4" id="KW-1185">Reference proteome</keyword>
<dbReference type="Proteomes" id="UP000689195">
    <property type="component" value="Unassembled WGS sequence"/>
</dbReference>
<protein>
    <submittedName>
        <fullName evidence="3">Uncharacterized protein</fullName>
    </submittedName>
</protein>
<evidence type="ECO:0000313" key="3">
    <source>
        <dbReference type="EMBL" id="CAD8175137.1"/>
    </source>
</evidence>
<feature type="coiled-coil region" evidence="1">
    <location>
        <begin position="102"/>
        <end position="136"/>
    </location>
</feature>
<sequence length="204" mass="24391">MLDDTYAEICFNYKRQKKNTTPKQATKFKSKQDVQLFVDQIQAQVKLPPLEHEFYLNQFRSPSLSKQHLYQCSKSVLVRKQTRNSRLDSLISDISTLEEGVQKTLQQIKDSFSKEKNRLQEQESKFASLLENLELKNHITNTNWKTLIKHHFKNLNEYLDFANKDIKDEKSFVYSHQISSKNHYLFVDNEIRRNFIRKRQTKKT</sequence>
<evidence type="ECO:0000313" key="2">
    <source>
        <dbReference type="EMBL" id="CAD8175135.1"/>
    </source>
</evidence>
<evidence type="ECO:0000256" key="1">
    <source>
        <dbReference type="SAM" id="Coils"/>
    </source>
</evidence>
<evidence type="ECO:0000313" key="4">
    <source>
        <dbReference type="Proteomes" id="UP000689195"/>
    </source>
</evidence>
<accession>A0A8S1VE77</accession>
<dbReference type="EMBL" id="CAJJDO010000062">
    <property type="protein sequence ID" value="CAD8175135.1"/>
    <property type="molecule type" value="Genomic_DNA"/>
</dbReference>
<dbReference type="AlphaFoldDB" id="A0A8S1VE77"/>
<dbReference type="EMBL" id="CAJJDO010000062">
    <property type="protein sequence ID" value="CAD8175137.1"/>
    <property type="molecule type" value="Genomic_DNA"/>
</dbReference>
<gene>
    <name evidence="2" type="ORF">PPENT_87.1.T0620190</name>
    <name evidence="3" type="ORF">PPENT_87.1.T0620191</name>
</gene>
<dbReference type="OrthoDB" id="290340at2759"/>